<dbReference type="PANTHER" id="PTHR48421">
    <property type="entry name" value="MYCBP-ASSOCIATED PROTEIN"/>
    <property type="match status" value="1"/>
</dbReference>
<dbReference type="InterPro" id="IPR032707">
    <property type="entry name" value="MYCBPAP"/>
</dbReference>
<evidence type="ECO:0000313" key="3">
    <source>
        <dbReference type="Proteomes" id="UP001497497"/>
    </source>
</evidence>
<dbReference type="AlphaFoldDB" id="A0AAV2HIC2"/>
<gene>
    <name evidence="2" type="ORF">GSLYS_00007751001</name>
</gene>
<feature type="compositionally biased region" description="Polar residues" evidence="1">
    <location>
        <begin position="639"/>
        <end position="649"/>
    </location>
</feature>
<dbReference type="EMBL" id="CAXITT010000152">
    <property type="protein sequence ID" value="CAL1533791.1"/>
    <property type="molecule type" value="Genomic_DNA"/>
</dbReference>
<feature type="compositionally biased region" description="Acidic residues" evidence="1">
    <location>
        <begin position="622"/>
        <end position="637"/>
    </location>
</feature>
<accession>A0AAV2HIC2</accession>
<feature type="region of interest" description="Disordered" evidence="1">
    <location>
        <begin position="681"/>
        <end position="701"/>
    </location>
</feature>
<proteinExistence type="predicted"/>
<sequence>MGPKYGQPSGKLVKVEASELNEAPSPVSPRQVDPLAHLRYTPSIPPSAPTAPLVRRYRRIPVLKKRISRTAHFTNDKPLHRKSRYSDNIVSFADEYARQGRLQQKKKAPDPPTLPLDMVCPRLLTPWFEAPIVTATKHQPTEALLRKQPVGRCYLNSINASLGREGRSLIRYQQMKENQMQVEDFLMSATGKTRGNLLIRKKQLLPKITPDGCEQDLMKIERTVTPEELTLMEFFSAGDSKYRIKSDISPVVPRRERGYSIVTDWFGCPQVTDVIRAKLGLGSDNIENSHSLMDQVGSMGSEFVPMMATLGLVSGSLKPKITVSRCLEEMSQRGTTAKIEDVHLMEVSQTRRVSCPSHQTYCETSFPSLMVGDTALTWSTDHRRPDKPLVIELGCTAELGRNAISSLTMTNTGPTVIRISWVKKEHQDKLGLSKYITTRFVFDSEARSILPSESFRISFAYRSIQLGYYSEDWQMVTRPILENGERIIVRLWGITVATDSFKEERNVVDAVIKRREALTIVRKGLDELLEILPTKEVIFREKRVLPALLGPDLFLYRNPRLNYMTTEVYRLGKLVEMAEAKKERPGKSITGGLFFAALSAYRSKSISHEAVAPETAEKDPDSSVEEADDDDVSDNSEETQSSVQTKSATSVRPSIATFKTLIRRVLNTDLMRRNLGSPRKRLDNVEEDASSPAEPHNEKSATWDVRRFPTAPINVVNPDFCVDRLRDLIIAMEDNMEEQEAYFYLMNENLEKLNFRPELAQPDLKLFHGRALLAEAVDKFNEYAVSLKVQCCLSQTQKQSFTDVKEAVKANSSLTDTSDGESTRSFLDENFNVSFNEESKMSVARTIPGDDMPEEDLNVSANEEPQRGISKTMSRQAVNDSPALEEASVIQLPKKFSINDGHLRSLRGSLMSNSISRPMAADVFRDDTVAKLVIAQKSTTEQLTTLTCPEMNAKLAFDSRRYKCHYYNGLYGRMYQVLSEFLDNLDHVLASLERQEPLKMNSEVVFTRKRAISRTDKNVDELLNAPLPPNWVKVAQRMEAVYAAIKERRGVTNYTGGSVN</sequence>
<keyword evidence="3" id="KW-1185">Reference proteome</keyword>
<evidence type="ECO:0000313" key="2">
    <source>
        <dbReference type="EMBL" id="CAL1533791.1"/>
    </source>
</evidence>
<comment type="caution">
    <text evidence="2">The sequence shown here is derived from an EMBL/GenBank/DDBJ whole genome shotgun (WGS) entry which is preliminary data.</text>
</comment>
<organism evidence="2 3">
    <name type="scientific">Lymnaea stagnalis</name>
    <name type="common">Great pond snail</name>
    <name type="synonym">Helix stagnalis</name>
    <dbReference type="NCBI Taxonomy" id="6523"/>
    <lineage>
        <taxon>Eukaryota</taxon>
        <taxon>Metazoa</taxon>
        <taxon>Spiralia</taxon>
        <taxon>Lophotrochozoa</taxon>
        <taxon>Mollusca</taxon>
        <taxon>Gastropoda</taxon>
        <taxon>Heterobranchia</taxon>
        <taxon>Euthyneura</taxon>
        <taxon>Panpulmonata</taxon>
        <taxon>Hygrophila</taxon>
        <taxon>Lymnaeoidea</taxon>
        <taxon>Lymnaeidae</taxon>
        <taxon>Lymnaea</taxon>
    </lineage>
</organism>
<evidence type="ECO:0000256" key="1">
    <source>
        <dbReference type="SAM" id="MobiDB-lite"/>
    </source>
</evidence>
<name>A0AAV2HIC2_LYMST</name>
<dbReference type="Proteomes" id="UP001497497">
    <property type="component" value="Unassembled WGS sequence"/>
</dbReference>
<dbReference type="PANTHER" id="PTHR48421:SF1">
    <property type="entry name" value="MYCBP-ASSOCIATED PROTEIN"/>
    <property type="match status" value="1"/>
</dbReference>
<protein>
    <recommendedName>
        <fullName evidence="4">MYCBP-associated protein</fullName>
    </recommendedName>
</protein>
<feature type="region of interest" description="Disordered" evidence="1">
    <location>
        <begin position="608"/>
        <end position="649"/>
    </location>
</feature>
<dbReference type="Pfam" id="PF14646">
    <property type="entry name" value="MYCBPAP"/>
    <property type="match status" value="1"/>
</dbReference>
<evidence type="ECO:0008006" key="4">
    <source>
        <dbReference type="Google" id="ProtNLM"/>
    </source>
</evidence>
<reference evidence="2 3" key="1">
    <citation type="submission" date="2024-04" db="EMBL/GenBank/DDBJ databases">
        <authorList>
            <consortium name="Genoscope - CEA"/>
            <person name="William W."/>
        </authorList>
    </citation>
    <scope>NUCLEOTIDE SEQUENCE [LARGE SCALE GENOMIC DNA]</scope>
</reference>